<name>A0AA38NZ52_9AGAR</name>
<evidence type="ECO:0000313" key="3">
    <source>
        <dbReference type="Proteomes" id="UP001163846"/>
    </source>
</evidence>
<dbReference type="EMBL" id="MU806732">
    <property type="protein sequence ID" value="KAJ3833276.1"/>
    <property type="molecule type" value="Genomic_DNA"/>
</dbReference>
<organism evidence="2 3">
    <name type="scientific">Lentinula raphanica</name>
    <dbReference type="NCBI Taxonomy" id="153919"/>
    <lineage>
        <taxon>Eukaryota</taxon>
        <taxon>Fungi</taxon>
        <taxon>Dikarya</taxon>
        <taxon>Basidiomycota</taxon>
        <taxon>Agaricomycotina</taxon>
        <taxon>Agaricomycetes</taxon>
        <taxon>Agaricomycetidae</taxon>
        <taxon>Agaricales</taxon>
        <taxon>Marasmiineae</taxon>
        <taxon>Omphalotaceae</taxon>
        <taxon>Lentinula</taxon>
    </lineage>
</organism>
<comment type="caution">
    <text evidence="2">The sequence shown here is derived from an EMBL/GenBank/DDBJ whole genome shotgun (WGS) entry which is preliminary data.</text>
</comment>
<feature type="region of interest" description="Disordered" evidence="1">
    <location>
        <begin position="179"/>
        <end position="201"/>
    </location>
</feature>
<dbReference type="Proteomes" id="UP001163846">
    <property type="component" value="Unassembled WGS sequence"/>
</dbReference>
<dbReference type="AlphaFoldDB" id="A0AA38NZ52"/>
<proteinExistence type="predicted"/>
<feature type="compositionally biased region" description="Polar residues" evidence="1">
    <location>
        <begin position="120"/>
        <end position="130"/>
    </location>
</feature>
<protein>
    <submittedName>
        <fullName evidence="2">Uncharacterized protein</fullName>
    </submittedName>
</protein>
<gene>
    <name evidence="2" type="ORF">F5878DRAFT_700143</name>
</gene>
<keyword evidence="3" id="KW-1185">Reference proteome</keyword>
<feature type="region of interest" description="Disordered" evidence="1">
    <location>
        <begin position="120"/>
        <end position="151"/>
    </location>
</feature>
<evidence type="ECO:0000256" key="1">
    <source>
        <dbReference type="SAM" id="MobiDB-lite"/>
    </source>
</evidence>
<reference evidence="2" key="1">
    <citation type="submission" date="2022-08" db="EMBL/GenBank/DDBJ databases">
        <authorList>
            <consortium name="DOE Joint Genome Institute"/>
            <person name="Min B."/>
            <person name="Riley R."/>
            <person name="Sierra-Patev S."/>
            <person name="Naranjo-Ortiz M."/>
            <person name="Looney B."/>
            <person name="Konkel Z."/>
            <person name="Slot J.C."/>
            <person name="Sakamoto Y."/>
            <person name="Steenwyk J.L."/>
            <person name="Rokas A."/>
            <person name="Carro J."/>
            <person name="Camarero S."/>
            <person name="Ferreira P."/>
            <person name="Molpeceres G."/>
            <person name="Ruiz-Duenas F.J."/>
            <person name="Serrano A."/>
            <person name="Henrissat B."/>
            <person name="Drula E."/>
            <person name="Hughes K.W."/>
            <person name="Mata J.L."/>
            <person name="Ishikawa N.K."/>
            <person name="Vargas-Isla R."/>
            <person name="Ushijima S."/>
            <person name="Smith C.A."/>
            <person name="Ahrendt S."/>
            <person name="Andreopoulos W."/>
            <person name="He G."/>
            <person name="Labutti K."/>
            <person name="Lipzen A."/>
            <person name="Ng V."/>
            <person name="Sandor L."/>
            <person name="Barry K."/>
            <person name="Martinez A.T."/>
            <person name="Xiao Y."/>
            <person name="Gibbons J.G."/>
            <person name="Terashima K."/>
            <person name="Hibbett D.S."/>
            <person name="Grigoriev I.V."/>
        </authorList>
    </citation>
    <scope>NUCLEOTIDE SEQUENCE</scope>
    <source>
        <strain evidence="2">TFB9207</strain>
    </source>
</reference>
<accession>A0AA38NZ52</accession>
<evidence type="ECO:0000313" key="2">
    <source>
        <dbReference type="EMBL" id="KAJ3833276.1"/>
    </source>
</evidence>
<sequence>MSVHFPSSSDFGSRTRYTHARRVPNDRVNNRHITCVREGLSDKVTFCSAAESTYTTVTFIPPKRRATRHSDAADFSPSVARVDRLTEHEELVKAAAGVEKKLKKNHSRAFLKKVQSLLKRNSGSNATTSGRDIPSPALERQPRPSLPTSHSAPIATASLHRFPARKTIRPVPSVATIAHARPHNSTDHNSNVPQNREPRARVVRRSRSFDETECASLAACLALDEAVREFIARERAEMQQSSAAANHNEADPVNRSSWQGSSDLVTDDEETLQNHDSSAEEPEDGVYILEDLMDLLKAETEEFVGIDLEGDEDRYF</sequence>
<feature type="region of interest" description="Disordered" evidence="1">
    <location>
        <begin position="241"/>
        <end position="262"/>
    </location>
</feature>